<dbReference type="Pfam" id="PF07228">
    <property type="entry name" value="SpoIIE"/>
    <property type="match status" value="1"/>
</dbReference>
<feature type="domain" description="PPM-type phosphatase" evidence="3">
    <location>
        <begin position="231"/>
        <end position="448"/>
    </location>
</feature>
<protein>
    <submittedName>
        <fullName evidence="4">GAF domain-containing protein</fullName>
    </submittedName>
</protein>
<dbReference type="GO" id="GO:0016791">
    <property type="term" value="F:phosphatase activity"/>
    <property type="evidence" value="ECO:0007669"/>
    <property type="project" value="TreeGrafter"/>
</dbReference>
<dbReference type="InterPro" id="IPR003018">
    <property type="entry name" value="GAF"/>
</dbReference>
<dbReference type="SUPFAM" id="SSF81606">
    <property type="entry name" value="PP2C-like"/>
    <property type="match status" value="1"/>
</dbReference>
<keyword evidence="5" id="KW-1185">Reference proteome</keyword>
<dbReference type="RefSeq" id="WP_138191646.1">
    <property type="nucleotide sequence ID" value="NZ_VCIW01000001.1"/>
</dbReference>
<dbReference type="Pfam" id="PF13185">
    <property type="entry name" value="GAF_2"/>
    <property type="match status" value="1"/>
</dbReference>
<dbReference type="EMBL" id="VCIW01000001">
    <property type="protein sequence ID" value="TLS53984.1"/>
    <property type="molecule type" value="Genomic_DNA"/>
</dbReference>
<gene>
    <name evidence="4" type="ORF">FE782_01135</name>
</gene>
<keyword evidence="2" id="KW-0732">Signal</keyword>
<dbReference type="PANTHER" id="PTHR43156">
    <property type="entry name" value="STAGE II SPORULATION PROTEIN E-RELATED"/>
    <property type="match status" value="1"/>
</dbReference>
<reference evidence="4 5" key="1">
    <citation type="submission" date="2019-05" db="EMBL/GenBank/DDBJ databases">
        <authorList>
            <person name="Narsing Rao M.P."/>
            <person name="Li W.J."/>
        </authorList>
    </citation>
    <scope>NUCLEOTIDE SEQUENCE [LARGE SCALE GENOMIC DNA]</scope>
    <source>
        <strain evidence="4 5">SYSU_K30003</strain>
    </source>
</reference>
<keyword evidence="1" id="KW-0378">Hydrolase</keyword>
<dbReference type="OrthoDB" id="311592at2"/>
<dbReference type="SMART" id="SM00065">
    <property type="entry name" value="GAF"/>
    <property type="match status" value="1"/>
</dbReference>
<dbReference type="AlphaFoldDB" id="A0A5R9GKA1"/>
<dbReference type="InterPro" id="IPR036457">
    <property type="entry name" value="PPM-type-like_dom_sf"/>
</dbReference>
<comment type="caution">
    <text evidence="4">The sequence shown here is derived from an EMBL/GenBank/DDBJ whole genome shotgun (WGS) entry which is preliminary data.</text>
</comment>
<dbReference type="SMART" id="SM00331">
    <property type="entry name" value="PP2C_SIG"/>
    <property type="match status" value="1"/>
</dbReference>
<proteinExistence type="predicted"/>
<dbReference type="InterPro" id="IPR052016">
    <property type="entry name" value="Bact_Sigma-Reg"/>
</dbReference>
<name>A0A5R9GKA1_9BACL</name>
<dbReference type="Gene3D" id="3.60.40.10">
    <property type="entry name" value="PPM-type phosphatase domain"/>
    <property type="match status" value="1"/>
</dbReference>
<organism evidence="4 5">
    <name type="scientific">Paenibacillus antri</name>
    <dbReference type="NCBI Taxonomy" id="2582848"/>
    <lineage>
        <taxon>Bacteria</taxon>
        <taxon>Bacillati</taxon>
        <taxon>Bacillota</taxon>
        <taxon>Bacilli</taxon>
        <taxon>Bacillales</taxon>
        <taxon>Paenibacillaceae</taxon>
        <taxon>Paenibacillus</taxon>
    </lineage>
</organism>
<evidence type="ECO:0000259" key="3">
    <source>
        <dbReference type="PROSITE" id="PS51746"/>
    </source>
</evidence>
<accession>A0A5R9GKA1</accession>
<dbReference type="PROSITE" id="PS51746">
    <property type="entry name" value="PPM_2"/>
    <property type="match status" value="1"/>
</dbReference>
<dbReference type="Gene3D" id="3.30.450.40">
    <property type="match status" value="1"/>
</dbReference>
<sequence length="451" mass="49109">MIGAGIAALSLALAAAVAYAAHAAMERRRMRTLFRVSLRLNSTIKRKELLRIIMETAEKTLRAEGSSIILVDKERQELFFEVATGEKGDEVREIRLRMGEGIAGWVAQTGESVLIPNAAKDPRWSNRVSNRVGMPTRNMLCVPVVSNGETLGVLQVINKKRNGTFRRSDLRLLELVASPAAVALENMLLYEALVKSMETLRETTAAKERMESELKIAQDIQRSFLPGDAASIARVELAARLQPAREVGGDLYHFIELGEERLLLCLGDVSDKGMPAALFMSGLMIWIQAKAKSYDSPAAIVADINREVSDEDSTMFATMFLAVLDARTGRLRYCDAGHCTPYLLGEDGAATPLETSKHLPVGVFEDTEYEDREIALSPGQSLVLYTDGITEAESPAGEWFGTNGLLEALSRCGGLSPREAADALVASVQSFSQGLPPSDDIAVMAVKYGKN</sequence>
<dbReference type="PANTHER" id="PTHR43156:SF2">
    <property type="entry name" value="STAGE II SPORULATION PROTEIN E"/>
    <property type="match status" value="1"/>
</dbReference>
<evidence type="ECO:0000313" key="5">
    <source>
        <dbReference type="Proteomes" id="UP000309676"/>
    </source>
</evidence>
<dbReference type="SUPFAM" id="SSF55781">
    <property type="entry name" value="GAF domain-like"/>
    <property type="match status" value="1"/>
</dbReference>
<dbReference type="InterPro" id="IPR029016">
    <property type="entry name" value="GAF-like_dom_sf"/>
</dbReference>
<dbReference type="Proteomes" id="UP000309676">
    <property type="component" value="Unassembled WGS sequence"/>
</dbReference>
<evidence type="ECO:0000313" key="4">
    <source>
        <dbReference type="EMBL" id="TLS53984.1"/>
    </source>
</evidence>
<evidence type="ECO:0000256" key="1">
    <source>
        <dbReference type="ARBA" id="ARBA00022801"/>
    </source>
</evidence>
<feature type="signal peptide" evidence="2">
    <location>
        <begin position="1"/>
        <end position="23"/>
    </location>
</feature>
<dbReference type="InterPro" id="IPR001932">
    <property type="entry name" value="PPM-type_phosphatase-like_dom"/>
</dbReference>
<feature type="chain" id="PRO_5038501616" evidence="2">
    <location>
        <begin position="24"/>
        <end position="451"/>
    </location>
</feature>
<evidence type="ECO:0000256" key="2">
    <source>
        <dbReference type="SAM" id="SignalP"/>
    </source>
</evidence>